<dbReference type="Pfam" id="PF13191">
    <property type="entry name" value="AAA_16"/>
    <property type="match status" value="1"/>
</dbReference>
<dbReference type="Proteomes" id="UP000298649">
    <property type="component" value="Plasmid pAtCFBP7129a"/>
</dbReference>
<evidence type="ECO:0000313" key="3">
    <source>
        <dbReference type="Proteomes" id="UP000298649"/>
    </source>
</evidence>
<dbReference type="InterPro" id="IPR003107">
    <property type="entry name" value="HAT"/>
</dbReference>
<accession>A0A4D7YV41</accession>
<dbReference type="Pfam" id="PF13432">
    <property type="entry name" value="TPR_16"/>
    <property type="match status" value="1"/>
</dbReference>
<dbReference type="Gene3D" id="1.25.40.10">
    <property type="entry name" value="Tetratricopeptide repeat domain"/>
    <property type="match status" value="3"/>
</dbReference>
<dbReference type="SMART" id="SM00028">
    <property type="entry name" value="TPR"/>
    <property type="match status" value="8"/>
</dbReference>
<evidence type="ECO:0000259" key="1">
    <source>
        <dbReference type="Pfam" id="PF13191"/>
    </source>
</evidence>
<name>A0A4D7YV41_AGRTU</name>
<dbReference type="SUPFAM" id="SSF48452">
    <property type="entry name" value="TPR-like"/>
    <property type="match status" value="2"/>
</dbReference>
<dbReference type="GO" id="GO:0006396">
    <property type="term" value="P:RNA processing"/>
    <property type="evidence" value="ECO:0007669"/>
    <property type="project" value="InterPro"/>
</dbReference>
<dbReference type="InterPro" id="IPR041664">
    <property type="entry name" value="AAA_16"/>
</dbReference>
<dbReference type="InterPro" id="IPR011990">
    <property type="entry name" value="TPR-like_helical_dom_sf"/>
</dbReference>
<organism evidence="2 3">
    <name type="scientific">Agrobacterium tumefaciens</name>
    <dbReference type="NCBI Taxonomy" id="358"/>
    <lineage>
        <taxon>Bacteria</taxon>
        <taxon>Pseudomonadati</taxon>
        <taxon>Pseudomonadota</taxon>
        <taxon>Alphaproteobacteria</taxon>
        <taxon>Hyphomicrobiales</taxon>
        <taxon>Rhizobiaceae</taxon>
        <taxon>Rhizobium/Agrobacterium group</taxon>
        <taxon>Agrobacterium</taxon>
        <taxon>Agrobacterium tumefaciens complex</taxon>
    </lineage>
</organism>
<dbReference type="InterPro" id="IPR027417">
    <property type="entry name" value="P-loop_NTPase"/>
</dbReference>
<dbReference type="Pfam" id="PF14559">
    <property type="entry name" value="TPR_19"/>
    <property type="match status" value="1"/>
</dbReference>
<dbReference type="PANTHER" id="PTHR12558:SF13">
    <property type="entry name" value="CELL DIVISION CYCLE PROTEIN 27 HOMOLOG"/>
    <property type="match status" value="1"/>
</dbReference>
<gene>
    <name evidence="2" type="ORF">CFBP7129_26210</name>
</gene>
<dbReference type="PROSITE" id="PS50005">
    <property type="entry name" value="TPR"/>
    <property type="match status" value="1"/>
</dbReference>
<dbReference type="InterPro" id="IPR036390">
    <property type="entry name" value="WH_DNA-bd_sf"/>
</dbReference>
<reference evidence="2 3" key="1">
    <citation type="submission" date="2019-04" db="EMBL/GenBank/DDBJ databases">
        <title>Complete genome sequence of Agrobacterium tumefaciens CFBP7129.</title>
        <authorList>
            <person name="Haryono M."/>
            <person name="Lin Y.-C."/>
            <person name="Lai E.-M."/>
            <person name="Kuo C.-H."/>
        </authorList>
    </citation>
    <scope>NUCLEOTIDE SEQUENCE [LARGE SCALE GENOMIC DNA]</scope>
    <source>
        <strain evidence="2 3">CFBP7129</strain>
        <plasmid evidence="3">patcfbp7129a</plasmid>
    </source>
</reference>
<protein>
    <submittedName>
        <fullName evidence="2">Tetratricopeptide repeat protein</fullName>
    </submittedName>
</protein>
<proteinExistence type="predicted"/>
<geneLocation type="plasmid" evidence="3">
    <name>patcfbp7129a</name>
</geneLocation>
<dbReference type="PANTHER" id="PTHR12558">
    <property type="entry name" value="CELL DIVISION CYCLE 16,23,27"/>
    <property type="match status" value="1"/>
</dbReference>
<dbReference type="SUPFAM" id="SSF46785">
    <property type="entry name" value="Winged helix' DNA-binding domain"/>
    <property type="match status" value="1"/>
</dbReference>
<dbReference type="SUPFAM" id="SSF52540">
    <property type="entry name" value="P-loop containing nucleoside triphosphate hydrolases"/>
    <property type="match status" value="1"/>
</dbReference>
<sequence>MTLDQAHVILPAELLPTNMMATSESFKGYQQFCWKDSMIEKEAAKPSSLPYKFNPSFLTDGEVIESFVVRKKELARILGQISANTNAPTNKNVLVSAPRGAGKTTIVRRVLAELRLNHEFSADWFPLILGEESYNITTPGEFFLECLFHLQDQLQDEQWVRAFELAEKQQSEADLLKVSVGELRRFSEHTGKKLLLIVENLHMILGEQIGPDAATLEAIFNAEPSLMLLGTSVKDCADDSQDPDDTKWLYQRFEIVSLQPLDLAECTELWAALTNQEVRSERIRPIQILTGGSPRLMRIMAEFTVSPSLQNLMENLNQLIDQNTEYFKSQLDNLPPTERKVFAALLDIWDPSTAKEVAQNARVNVNIASAMLGRLADRGSVIKLPGKGRAVSYHATERLFNIYYLMRRRSHPSSRVRALVAFMTQYYKNDELVDTTAKLVAEACLLHPHRRQEYHSAFNAIIAQSSGETRQKILSQTPADFLSPLQDDAEFRSALAATERQMDFQKRTVAKKAPRKKRHYEALLSQVKSAINDDKPDIAESLLRDALANDATNGTLWLELAFLLSKESDRRTDAVTAASNAVDCLPASSTAHSMYGLLLYSEIRDAEKAERHLKQALDLDADNVIALATLGDIRYHNDDLDEALMLYRRAWEVAPDIEESLVKLTSVLGPGLGRAEEAEKLLQQAVAEHPDWDDARQFLAQCLLVLGRAEEAEQTLRSAVEYDPASVDAWFNLAAMLHRTLRKHREAAEAFEKLLGLEPNESFYWQAYAETLSAVDSDFRLALEASGKSIELDPDSVGGWITRAEILAKNEDWLEAEDAYKKAISLPNAGSYPSYEYARFLQQRPGRLDDAEAVLRKSLASTNDAPCMLHKELAALLIHRGQDEEARPFLNGAVNANARCYCSLTLHGGIATRACNAEEAKAFFSRALDVNPKGITAMTSLAQIAIELENDPIAAEHWVEKAVETNPADARVFLARALVKRARGAIVDSIEDLRQSLNITADFPEAQLVLSLILAEHGDPVEAMPFLNEAMAALSNRRELLPGVVDTTIALARRGNAKEALALIEASPAKEFLEPLSVALQMSEGDAPVKAKEVMEVAQDIVARISNVANPKRIE</sequence>
<dbReference type="SMART" id="SM00386">
    <property type="entry name" value="HAT"/>
    <property type="match status" value="3"/>
</dbReference>
<dbReference type="EMBL" id="CP039924">
    <property type="protein sequence ID" value="QCL97716.1"/>
    <property type="molecule type" value="Genomic_DNA"/>
</dbReference>
<keyword evidence="2" id="KW-0614">Plasmid</keyword>
<evidence type="ECO:0000313" key="2">
    <source>
        <dbReference type="EMBL" id="QCL97716.1"/>
    </source>
</evidence>
<feature type="domain" description="Orc1-like AAA ATPase" evidence="1">
    <location>
        <begin position="67"/>
        <end position="214"/>
    </location>
</feature>
<dbReference type="InterPro" id="IPR019734">
    <property type="entry name" value="TPR_rpt"/>
</dbReference>
<dbReference type="AlphaFoldDB" id="A0A4D7YV41"/>
<dbReference type="Gene3D" id="3.40.50.300">
    <property type="entry name" value="P-loop containing nucleotide triphosphate hydrolases"/>
    <property type="match status" value="1"/>
</dbReference>